<evidence type="ECO:0000313" key="3">
    <source>
        <dbReference type="Proteomes" id="UP001365405"/>
    </source>
</evidence>
<dbReference type="Proteomes" id="UP001365405">
    <property type="component" value="Unassembled WGS sequence"/>
</dbReference>
<gene>
    <name evidence="2" type="ORF">AACH10_16940</name>
</gene>
<name>A0ABU9CJA6_9BURK</name>
<feature type="chain" id="PRO_5046317057" description="PEP-CTERM sorting domain-containing protein" evidence="1">
    <location>
        <begin position="45"/>
        <end position="328"/>
    </location>
</feature>
<feature type="signal peptide" evidence="1">
    <location>
        <begin position="1"/>
        <end position="44"/>
    </location>
</feature>
<organism evidence="2 3">
    <name type="scientific">Pseudaquabacterium inlustre</name>
    <dbReference type="NCBI Taxonomy" id="2984192"/>
    <lineage>
        <taxon>Bacteria</taxon>
        <taxon>Pseudomonadati</taxon>
        <taxon>Pseudomonadota</taxon>
        <taxon>Betaproteobacteria</taxon>
        <taxon>Burkholderiales</taxon>
        <taxon>Sphaerotilaceae</taxon>
        <taxon>Pseudaquabacterium</taxon>
    </lineage>
</organism>
<dbReference type="RefSeq" id="WP_341411636.1">
    <property type="nucleotide sequence ID" value="NZ_JBBUTH010000008.1"/>
</dbReference>
<protein>
    <recommendedName>
        <fullName evidence="4">PEP-CTERM sorting domain-containing protein</fullName>
    </recommendedName>
</protein>
<reference evidence="2 3" key="1">
    <citation type="submission" date="2024-04" db="EMBL/GenBank/DDBJ databases">
        <title>Novel species of the genus Ideonella isolated from streams.</title>
        <authorList>
            <person name="Lu H."/>
        </authorList>
    </citation>
    <scope>NUCLEOTIDE SEQUENCE [LARGE SCALE GENOMIC DNA]</scope>
    <source>
        <strain evidence="2 3">DXS22W</strain>
    </source>
</reference>
<evidence type="ECO:0000256" key="1">
    <source>
        <dbReference type="SAM" id="SignalP"/>
    </source>
</evidence>
<evidence type="ECO:0000313" key="2">
    <source>
        <dbReference type="EMBL" id="MEK8051941.1"/>
    </source>
</evidence>
<keyword evidence="3" id="KW-1185">Reference proteome</keyword>
<keyword evidence="1" id="KW-0732">Signal</keyword>
<proteinExistence type="predicted"/>
<evidence type="ECO:0008006" key="4">
    <source>
        <dbReference type="Google" id="ProtNLM"/>
    </source>
</evidence>
<accession>A0ABU9CJA6</accession>
<sequence>MAPLHAPAAGCGRLPRSTPARPAALGLALLQALLLGALAAPAGAAEGSCSASGSTRADGGAPSSFGVGCSGVTTSSGTVYVDADEGRRYSFSQGALASASATAGAGALHAYANARASSDPMAYVYTNADGETKQVDDVYLASAQARASTTWQDTITVHMPVGTYVPNVVLNFHLQLSGSAARSGAGSASVDTWLFVDHPRYPGLDIAMQLTGADLVGGVAQAQRSAGGFQWSTFNISASLGAQADAWAGRQTPGGGYVAWSEATANAANTAGFWIEVMTQGVTLTSASGHDYSSLPVPEPASGVMLAGGLAALAGVRALARRRQQRGA</sequence>
<dbReference type="EMBL" id="JBBUTH010000008">
    <property type="protein sequence ID" value="MEK8051941.1"/>
    <property type="molecule type" value="Genomic_DNA"/>
</dbReference>
<comment type="caution">
    <text evidence="2">The sequence shown here is derived from an EMBL/GenBank/DDBJ whole genome shotgun (WGS) entry which is preliminary data.</text>
</comment>